<dbReference type="InterPro" id="IPR010996">
    <property type="entry name" value="HHH_MUS81"/>
</dbReference>
<keyword evidence="9" id="KW-0548">Nucleotidyltransferase</keyword>
<evidence type="ECO:0000313" key="26">
    <source>
        <dbReference type="Proteomes" id="UP001595816"/>
    </source>
</evidence>
<dbReference type="CDD" id="cd00141">
    <property type="entry name" value="NT_POLXc"/>
    <property type="match status" value="1"/>
</dbReference>
<comment type="catalytic activity">
    <reaction evidence="18">
        <text>2'-deoxyribonucleotide-(2'-deoxyribose 5'-phosphate)-2'-deoxyribonucleotide-DNA = a 3'-end 2'-deoxyribonucleotide-(2,3-dehydro-2,3-deoxyribose 5'-phosphate)-DNA + a 5'-end 5'-phospho-2'-deoxyribonucleoside-DNA + H(+)</text>
        <dbReference type="Rhea" id="RHEA:66592"/>
        <dbReference type="Rhea" id="RHEA-COMP:13180"/>
        <dbReference type="Rhea" id="RHEA-COMP:16897"/>
        <dbReference type="Rhea" id="RHEA-COMP:17067"/>
        <dbReference type="ChEBI" id="CHEBI:15378"/>
        <dbReference type="ChEBI" id="CHEBI:136412"/>
        <dbReference type="ChEBI" id="CHEBI:157695"/>
        <dbReference type="ChEBI" id="CHEBI:167181"/>
        <dbReference type="EC" id="4.2.99.18"/>
    </reaction>
</comment>
<keyword evidence="25" id="KW-0378">Hydrolase</keyword>
<evidence type="ECO:0000256" key="13">
    <source>
        <dbReference type="ARBA" id="ARBA00022932"/>
    </source>
</evidence>
<dbReference type="NCBIfam" id="NF006375">
    <property type="entry name" value="PRK08609.1"/>
    <property type="match status" value="1"/>
</dbReference>
<dbReference type="Gene3D" id="3.30.460.10">
    <property type="entry name" value="Beta Polymerase, domain 2"/>
    <property type="match status" value="1"/>
</dbReference>
<dbReference type="Pfam" id="PF14716">
    <property type="entry name" value="HHH_8"/>
    <property type="match status" value="1"/>
</dbReference>
<evidence type="ECO:0000256" key="19">
    <source>
        <dbReference type="ARBA" id="ARBA00044678"/>
    </source>
</evidence>
<dbReference type="PRINTS" id="PR00870">
    <property type="entry name" value="DNAPOLXBETA"/>
</dbReference>
<keyword evidence="26" id="KW-1185">Reference proteome</keyword>
<name>A0ABV8LL77_9ACTN</name>
<reference evidence="26" key="1">
    <citation type="journal article" date="2019" name="Int. J. Syst. Evol. Microbiol.">
        <title>The Global Catalogue of Microorganisms (GCM) 10K type strain sequencing project: providing services to taxonomists for standard genome sequencing and annotation.</title>
        <authorList>
            <consortium name="The Broad Institute Genomics Platform"/>
            <consortium name="The Broad Institute Genome Sequencing Center for Infectious Disease"/>
            <person name="Wu L."/>
            <person name="Ma J."/>
        </authorList>
    </citation>
    <scope>NUCLEOTIDE SEQUENCE [LARGE SCALE GENOMIC DNA]</scope>
    <source>
        <strain evidence="26">CGMCC 4.7289</strain>
    </source>
</reference>
<gene>
    <name evidence="25" type="primary">polX</name>
    <name evidence="25" type="ORF">ACFOZ4_08000</name>
</gene>
<dbReference type="InterPro" id="IPR002008">
    <property type="entry name" value="DNA_pol_X_beta-like"/>
</dbReference>
<evidence type="ECO:0000313" key="25">
    <source>
        <dbReference type="EMBL" id="MFC4130544.1"/>
    </source>
</evidence>
<feature type="domain" description="Polymerase/histidinol phosphatase N-terminal" evidence="23">
    <location>
        <begin position="341"/>
        <end position="417"/>
    </location>
</feature>
<keyword evidence="25" id="KW-0540">Nuclease</keyword>
<dbReference type="InterPro" id="IPR022311">
    <property type="entry name" value="PolX-like"/>
</dbReference>
<dbReference type="InterPro" id="IPR003583">
    <property type="entry name" value="Hlx-hairpin-Hlx_DNA-bd_motif"/>
</dbReference>
<keyword evidence="25" id="KW-0269">Exonuclease</keyword>
<evidence type="ECO:0000259" key="23">
    <source>
        <dbReference type="SMART" id="SM00481"/>
    </source>
</evidence>
<dbReference type="Pfam" id="PF14520">
    <property type="entry name" value="HHH_5"/>
    <property type="match status" value="1"/>
</dbReference>
<evidence type="ECO:0000256" key="16">
    <source>
        <dbReference type="ARBA" id="ARBA00035717"/>
    </source>
</evidence>
<dbReference type="InterPro" id="IPR047967">
    <property type="entry name" value="PolX_PHP"/>
</dbReference>
<keyword evidence="6" id="KW-0488">Methylation</keyword>
<dbReference type="Pfam" id="PF14791">
    <property type="entry name" value="DNA_pol_B_thumb"/>
    <property type="match status" value="1"/>
</dbReference>
<evidence type="ECO:0000256" key="5">
    <source>
        <dbReference type="ARBA" id="ARBA00020020"/>
    </source>
</evidence>
<proteinExistence type="predicted"/>
<dbReference type="GO" id="GO:0004527">
    <property type="term" value="F:exonuclease activity"/>
    <property type="evidence" value="ECO:0007669"/>
    <property type="project" value="UniProtKB-KW"/>
</dbReference>
<dbReference type="SUPFAM" id="SSF47802">
    <property type="entry name" value="DNA polymerase beta, N-terminal domain-like"/>
    <property type="match status" value="1"/>
</dbReference>
<dbReference type="InterPro" id="IPR004013">
    <property type="entry name" value="PHP_dom"/>
</dbReference>
<evidence type="ECO:0000256" key="10">
    <source>
        <dbReference type="ARBA" id="ARBA00022705"/>
    </source>
</evidence>
<keyword evidence="15" id="KW-0234">DNA repair</keyword>
<dbReference type="PANTHER" id="PTHR36928">
    <property type="entry name" value="PHOSPHATASE YCDX-RELATED"/>
    <property type="match status" value="1"/>
</dbReference>
<dbReference type="EC" id="2.7.7.7" evidence="3"/>
<dbReference type="Pfam" id="PF02811">
    <property type="entry name" value="PHP"/>
    <property type="match status" value="1"/>
</dbReference>
<dbReference type="PIRSF" id="PIRSF005047">
    <property type="entry name" value="UCP005047_YshC"/>
    <property type="match status" value="1"/>
</dbReference>
<dbReference type="EC" id="4.2.99.18" evidence="4"/>
<dbReference type="SUPFAM" id="SSF81301">
    <property type="entry name" value="Nucleotidyltransferase"/>
    <property type="match status" value="1"/>
</dbReference>
<evidence type="ECO:0000256" key="8">
    <source>
        <dbReference type="ARBA" id="ARBA00022679"/>
    </source>
</evidence>
<dbReference type="InterPro" id="IPR010994">
    <property type="entry name" value="RuvA_2-like"/>
</dbReference>
<evidence type="ECO:0000256" key="14">
    <source>
        <dbReference type="ARBA" id="ARBA00023053"/>
    </source>
</evidence>
<dbReference type="InterPro" id="IPR050243">
    <property type="entry name" value="PHP_phosphatase"/>
</dbReference>
<evidence type="ECO:0000256" key="6">
    <source>
        <dbReference type="ARBA" id="ARBA00022481"/>
    </source>
</evidence>
<keyword evidence="13" id="KW-0239">DNA-directed DNA polymerase</keyword>
<evidence type="ECO:0000256" key="15">
    <source>
        <dbReference type="ARBA" id="ARBA00023204"/>
    </source>
</evidence>
<keyword evidence="12" id="KW-0832">Ubl conjugation</keyword>
<dbReference type="Gene3D" id="3.30.210.10">
    <property type="entry name" value="DNA polymerase, thumb domain"/>
    <property type="match status" value="1"/>
</dbReference>
<feature type="domain" description="Helix-hairpin-helix DNA-binding motif class 1" evidence="22">
    <location>
        <begin position="128"/>
        <end position="147"/>
    </location>
</feature>
<keyword evidence="8" id="KW-0808">Transferase</keyword>
<evidence type="ECO:0000256" key="21">
    <source>
        <dbReference type="ARBA" id="ARBA00049244"/>
    </source>
</evidence>
<dbReference type="Proteomes" id="UP001595816">
    <property type="component" value="Unassembled WGS sequence"/>
</dbReference>
<dbReference type="RefSeq" id="WP_253757695.1">
    <property type="nucleotide sequence ID" value="NZ_JAMZDZ010000001.1"/>
</dbReference>
<keyword evidence="7" id="KW-0237">DNA synthesis</keyword>
<comment type="function">
    <text evidence="20">Repair polymerase that plays a key role in base-excision repair. During this process, the damaged base is excised by specific DNA glycosylases, the DNA backbone is nicked at the abasic site by an apurinic/apyrimidic (AP) endonuclease, and POLB removes 5'-deoxyribose-phosphate from the preincised AP site acting as a 5'-deoxyribose-phosphate lyase (5'-dRP lyase); through its DNA polymerase activity, it adds one nucleotide to the 3' end of the arising single-nucleotide gap. Conducts 'gap-filling' DNA synthesis in a stepwise distributive fashion rather than in a processive fashion as for other DNA polymerases. It is also able to cleave sugar-phosphate bonds 3' to an intact AP site, acting as an AP lyase.</text>
</comment>
<evidence type="ECO:0000256" key="1">
    <source>
        <dbReference type="ARBA" id="ARBA00001946"/>
    </source>
</evidence>
<dbReference type="SUPFAM" id="SSF47781">
    <property type="entry name" value="RuvA domain 2-like"/>
    <property type="match status" value="1"/>
</dbReference>
<dbReference type="SUPFAM" id="SSF89550">
    <property type="entry name" value="PHP domain-like"/>
    <property type="match status" value="1"/>
</dbReference>
<evidence type="ECO:0000259" key="24">
    <source>
        <dbReference type="SMART" id="SM00483"/>
    </source>
</evidence>
<comment type="caution">
    <text evidence="25">The sequence shown here is derived from an EMBL/GenBank/DDBJ whole genome shotgun (WGS) entry which is preliminary data.</text>
</comment>
<dbReference type="SMART" id="SM00278">
    <property type="entry name" value="HhH1"/>
    <property type="match status" value="2"/>
</dbReference>
<dbReference type="Gene3D" id="1.10.150.110">
    <property type="entry name" value="DNA polymerase beta, N-terminal domain-like"/>
    <property type="match status" value="1"/>
</dbReference>
<dbReference type="InterPro" id="IPR027421">
    <property type="entry name" value="DNA_pol_lamdba_lyase_dom_sf"/>
</dbReference>
<dbReference type="SMART" id="SM00481">
    <property type="entry name" value="POLIIIAc"/>
    <property type="match status" value="1"/>
</dbReference>
<comment type="cofactor">
    <cofactor evidence="1">
        <name>Mg(2+)</name>
        <dbReference type="ChEBI" id="CHEBI:18420"/>
    </cofactor>
</comment>
<evidence type="ECO:0000259" key="22">
    <source>
        <dbReference type="SMART" id="SM00278"/>
    </source>
</evidence>
<evidence type="ECO:0000256" key="2">
    <source>
        <dbReference type="ARBA" id="ARBA00004496"/>
    </source>
</evidence>
<dbReference type="CDD" id="cd07436">
    <property type="entry name" value="PHP_PolX"/>
    <property type="match status" value="1"/>
</dbReference>
<dbReference type="Gene3D" id="3.20.20.140">
    <property type="entry name" value="Metal-dependent hydrolases"/>
    <property type="match status" value="1"/>
</dbReference>
<dbReference type="PANTHER" id="PTHR36928:SF1">
    <property type="entry name" value="PHOSPHATASE YCDX-RELATED"/>
    <property type="match status" value="1"/>
</dbReference>
<evidence type="ECO:0000256" key="9">
    <source>
        <dbReference type="ARBA" id="ARBA00022695"/>
    </source>
</evidence>
<protein>
    <recommendedName>
        <fullName evidence="5">DNA polymerase beta</fullName>
        <ecNumber evidence="3">2.7.7.7</ecNumber>
        <ecNumber evidence="4">4.2.99.18</ecNumber>
    </recommendedName>
    <alternativeName>
        <fullName evidence="16">5'-deoxyribose-phosphate lyase</fullName>
    </alternativeName>
    <alternativeName>
        <fullName evidence="17">AP lyase</fullName>
    </alternativeName>
</protein>
<evidence type="ECO:0000256" key="18">
    <source>
        <dbReference type="ARBA" id="ARBA00044632"/>
    </source>
</evidence>
<comment type="subcellular location">
    <subcellularLocation>
        <location evidence="2">Cytoplasm</location>
    </subcellularLocation>
</comment>
<keyword evidence="10" id="KW-0235">DNA replication</keyword>
<dbReference type="InterPro" id="IPR003141">
    <property type="entry name" value="Pol/His_phosphatase_N"/>
</dbReference>
<sequence length="573" mass="61927">MPRANDTVAALLEELADLLAVTGGADSFKIRAYDKAARAVAAYHEDISTLDAAGIGQIPNVGKSMTAKVVEYLETGAIGALEELRTRIPPGALQLMEIPGLGPKKAVTLTKELDVATVEELAAAIEAGKLDGLPGFGAKTADNILHGIELLRRNEGRVLIDTATAVAEEIVSALSQVPGCVSISIAGSLRRFRDSIGDVDILAAAEDSAPLMEAFKALPAASEVIGSGPTKTSIRTRRGLQVDLRVVPPAAWGAALQYFTGSKAHNIRVREIAVHAKLKLSEYGLFDAETGDLLVSQTEEEVYERLGLPWIPPTLREDRGEIEAALRRELPALITEADLRGDLHTHTDLTDGVSPLDKMVAAAIDRGLEYYAVTDHAPNLVMQRMTTEKMLAQRAELRSLDAGSMTLLHGTELNIDPLGQVDWDGDFLAGFDITVASVHSHFTLSSPEQTQRLIRACENAYVNIIGHPRARMIGKRPPIDADWDAVFEAAAATGTALEVNSFPDRMDLSDDLILRAKRRGVKFAIDTDAHSTRHMRNIRFGIGTAQRGWLTVDDVINAWPLSRLRAFVAAKRS</sequence>
<keyword evidence="14" id="KW-0915">Sodium</keyword>
<dbReference type="Gene3D" id="1.10.150.20">
    <property type="entry name" value="5' to 3' exonuclease, C-terminal subdomain"/>
    <property type="match status" value="1"/>
</dbReference>
<accession>A0ABV8LL77</accession>
<evidence type="ECO:0000256" key="3">
    <source>
        <dbReference type="ARBA" id="ARBA00012417"/>
    </source>
</evidence>
<evidence type="ECO:0000256" key="20">
    <source>
        <dbReference type="ARBA" id="ARBA00045548"/>
    </source>
</evidence>
<evidence type="ECO:0000256" key="4">
    <source>
        <dbReference type="ARBA" id="ARBA00012720"/>
    </source>
</evidence>
<evidence type="ECO:0000256" key="12">
    <source>
        <dbReference type="ARBA" id="ARBA00022843"/>
    </source>
</evidence>
<comment type="catalytic activity">
    <reaction evidence="21">
        <text>DNA(n) + a 2'-deoxyribonucleoside 5'-triphosphate = DNA(n+1) + diphosphate</text>
        <dbReference type="Rhea" id="RHEA:22508"/>
        <dbReference type="Rhea" id="RHEA-COMP:17339"/>
        <dbReference type="Rhea" id="RHEA-COMP:17340"/>
        <dbReference type="ChEBI" id="CHEBI:33019"/>
        <dbReference type="ChEBI" id="CHEBI:61560"/>
        <dbReference type="ChEBI" id="CHEBI:173112"/>
        <dbReference type="EC" id="2.7.7.7"/>
    </reaction>
</comment>
<dbReference type="InterPro" id="IPR037160">
    <property type="entry name" value="DNA_Pol_thumb_sf"/>
</dbReference>
<evidence type="ECO:0000256" key="7">
    <source>
        <dbReference type="ARBA" id="ARBA00022634"/>
    </source>
</evidence>
<keyword evidence="11" id="KW-0227">DNA damage</keyword>
<dbReference type="InterPro" id="IPR016195">
    <property type="entry name" value="Pol/histidinol_Pase-like"/>
</dbReference>
<evidence type="ECO:0000256" key="11">
    <source>
        <dbReference type="ARBA" id="ARBA00022763"/>
    </source>
</evidence>
<dbReference type="SMART" id="SM00483">
    <property type="entry name" value="POLXc"/>
    <property type="match status" value="1"/>
</dbReference>
<feature type="domain" description="DNA-directed DNA polymerase X" evidence="24">
    <location>
        <begin position="3"/>
        <end position="317"/>
    </location>
</feature>
<dbReference type="InterPro" id="IPR002054">
    <property type="entry name" value="DNA-dir_DNA_pol_X"/>
</dbReference>
<dbReference type="EMBL" id="JBHSAY010000005">
    <property type="protein sequence ID" value="MFC4130544.1"/>
    <property type="molecule type" value="Genomic_DNA"/>
</dbReference>
<evidence type="ECO:0000256" key="17">
    <source>
        <dbReference type="ARBA" id="ARBA00035726"/>
    </source>
</evidence>
<comment type="catalytic activity">
    <reaction evidence="19">
        <text>a 5'-end 2'-deoxyribose-2'-deoxyribonucleotide-DNA = (2E,4S)-4-hydroxypenten-2-al-5-phosphate + a 5'-end 5'-phospho-2'-deoxyribonucleoside-DNA + H(+)</text>
        <dbReference type="Rhea" id="RHEA:76255"/>
        <dbReference type="Rhea" id="RHEA-COMP:13180"/>
        <dbReference type="Rhea" id="RHEA-COMP:18657"/>
        <dbReference type="ChEBI" id="CHEBI:15378"/>
        <dbReference type="ChEBI" id="CHEBI:136412"/>
        <dbReference type="ChEBI" id="CHEBI:195194"/>
        <dbReference type="ChEBI" id="CHEBI:195195"/>
    </reaction>
</comment>
<organism evidence="25 26">
    <name type="scientific">Hamadaea flava</name>
    <dbReference type="NCBI Taxonomy" id="1742688"/>
    <lineage>
        <taxon>Bacteria</taxon>
        <taxon>Bacillati</taxon>
        <taxon>Actinomycetota</taxon>
        <taxon>Actinomycetes</taxon>
        <taxon>Micromonosporales</taxon>
        <taxon>Micromonosporaceae</taxon>
        <taxon>Hamadaea</taxon>
    </lineage>
</organism>
<dbReference type="InterPro" id="IPR043519">
    <property type="entry name" value="NT_sf"/>
</dbReference>
<dbReference type="InterPro" id="IPR029398">
    <property type="entry name" value="PolB_thumb"/>
</dbReference>
<feature type="domain" description="Helix-hairpin-helix DNA-binding motif class 1" evidence="22">
    <location>
        <begin position="93"/>
        <end position="112"/>
    </location>
</feature>